<dbReference type="EMBL" id="BTRK01000003">
    <property type="protein sequence ID" value="GMR42631.1"/>
    <property type="molecule type" value="Genomic_DNA"/>
</dbReference>
<reference evidence="2" key="1">
    <citation type="submission" date="2022-10" db="EMBL/GenBank/DDBJ databases">
        <title>Genome assembly of Pristionchus species.</title>
        <authorList>
            <person name="Yoshida K."/>
            <person name="Sommer R.J."/>
        </authorList>
    </citation>
    <scope>NUCLEOTIDE SEQUENCE [LARGE SCALE GENOMIC DNA]</scope>
    <source>
        <strain evidence="2">RS5460</strain>
    </source>
</reference>
<dbReference type="AlphaFoldDB" id="A0AAN4ZKV3"/>
<dbReference type="Proteomes" id="UP001328107">
    <property type="component" value="Unassembled WGS sequence"/>
</dbReference>
<feature type="non-terminal residue" evidence="1">
    <location>
        <position position="1"/>
    </location>
</feature>
<evidence type="ECO:0000313" key="2">
    <source>
        <dbReference type="Proteomes" id="UP001328107"/>
    </source>
</evidence>
<keyword evidence="2" id="KW-1185">Reference proteome</keyword>
<evidence type="ECO:0000313" key="1">
    <source>
        <dbReference type="EMBL" id="GMR42631.1"/>
    </source>
</evidence>
<gene>
    <name evidence="1" type="ORF">PMAYCL1PPCAC_12826</name>
</gene>
<organism evidence="1 2">
    <name type="scientific">Pristionchus mayeri</name>
    <dbReference type="NCBI Taxonomy" id="1317129"/>
    <lineage>
        <taxon>Eukaryota</taxon>
        <taxon>Metazoa</taxon>
        <taxon>Ecdysozoa</taxon>
        <taxon>Nematoda</taxon>
        <taxon>Chromadorea</taxon>
        <taxon>Rhabditida</taxon>
        <taxon>Rhabditina</taxon>
        <taxon>Diplogasteromorpha</taxon>
        <taxon>Diplogasteroidea</taxon>
        <taxon>Neodiplogasteridae</taxon>
        <taxon>Pristionchus</taxon>
    </lineage>
</organism>
<proteinExistence type="predicted"/>
<feature type="non-terminal residue" evidence="1">
    <location>
        <position position="120"/>
    </location>
</feature>
<sequence length="120" mass="13187">EDSFPLASIIQTLRNISLPNFVGCEQTQACFTDLLTSIGYDVGSFPSYDDYSKKMDGIASGQPLKNYCGTFAAVSQCFGQESDSCRTPTVFASLFNLDGIDAHKFVSDLDLRKIMCDNQE</sequence>
<protein>
    <submittedName>
        <fullName evidence="1">Uncharacterized protein</fullName>
    </submittedName>
</protein>
<comment type="caution">
    <text evidence="1">The sequence shown here is derived from an EMBL/GenBank/DDBJ whole genome shotgun (WGS) entry which is preliminary data.</text>
</comment>
<name>A0AAN4ZKV3_9BILA</name>
<accession>A0AAN4ZKV3</accession>